<reference evidence="1" key="1">
    <citation type="submission" date="2021-01" db="EMBL/GenBank/DDBJ databases">
        <authorList>
            <person name="Corre E."/>
            <person name="Pelletier E."/>
            <person name="Niang G."/>
            <person name="Scheremetjew M."/>
            <person name="Finn R."/>
            <person name="Kale V."/>
            <person name="Holt S."/>
            <person name="Cochrane G."/>
            <person name="Meng A."/>
            <person name="Brown T."/>
            <person name="Cohen L."/>
        </authorList>
    </citation>
    <scope>NUCLEOTIDE SEQUENCE</scope>
    <source>
        <strain evidence="1">CCMP281</strain>
    </source>
</reference>
<evidence type="ECO:0000313" key="1">
    <source>
        <dbReference type="EMBL" id="CAE0129827.1"/>
    </source>
</evidence>
<name>A0A7S3F6F5_9EUKA</name>
<protein>
    <submittedName>
        <fullName evidence="1">Uncharacterized protein</fullName>
    </submittedName>
</protein>
<sequence length="144" mass="15469">MAAALECDALNRCSQSSSGLTTGRAASLVSFFDSSAFSLQNSAQLNLGKIPSFCQPFSTRSFERHSSKGRFAHRSTSPSLSFPAATRSCHEMLRPSGYALHQRTILSALPLLSVALECWVGMWKACCTSESTGTGHVVKVFSTL</sequence>
<proteinExistence type="predicted"/>
<gene>
    <name evidence="1" type="ORF">HERI1096_LOCUS27801</name>
</gene>
<dbReference type="EMBL" id="HBHX01050338">
    <property type="protein sequence ID" value="CAE0129827.1"/>
    <property type="molecule type" value="Transcribed_RNA"/>
</dbReference>
<accession>A0A7S3F6F5</accession>
<dbReference type="AlphaFoldDB" id="A0A7S3F6F5"/>
<organism evidence="1">
    <name type="scientific">Haptolina ericina</name>
    <dbReference type="NCBI Taxonomy" id="156174"/>
    <lineage>
        <taxon>Eukaryota</taxon>
        <taxon>Haptista</taxon>
        <taxon>Haptophyta</taxon>
        <taxon>Prymnesiophyceae</taxon>
        <taxon>Prymnesiales</taxon>
        <taxon>Prymnesiaceae</taxon>
        <taxon>Haptolina</taxon>
    </lineage>
</organism>